<reference evidence="4" key="2">
    <citation type="submission" date="2022-06" db="UniProtKB">
        <authorList>
            <consortium name="EnsemblMetazoa"/>
        </authorList>
    </citation>
    <scope>IDENTIFICATION</scope>
    <source>
        <strain evidence="4">DF5081</strain>
    </source>
</reference>
<sequence>MGRAGHPTLAEQSKLDVMRQMGSSLHEMSRLVKKTRSFIGRYLSDPVNYGQKHKENSGRKRKASSRNEINVIRLR</sequence>
<reference evidence="5" key="1">
    <citation type="submission" date="2010-08" db="EMBL/GenBank/DDBJ databases">
        <authorList>
            <consortium name="Caenorhabditis japonica Sequencing Consortium"/>
            <person name="Wilson R.K."/>
        </authorList>
    </citation>
    <scope>NUCLEOTIDE SEQUENCE [LARGE SCALE GENOMIC DNA]</scope>
    <source>
        <strain evidence="5">DF5081</strain>
    </source>
</reference>
<evidence type="ECO:0000313" key="5">
    <source>
        <dbReference type="Proteomes" id="UP000005237"/>
    </source>
</evidence>
<evidence type="ECO:0000256" key="1">
    <source>
        <dbReference type="ARBA" id="ARBA00004123"/>
    </source>
</evidence>
<feature type="domain" description="Tc3 transposase DNA binding" evidence="3">
    <location>
        <begin position="11"/>
        <end position="50"/>
    </location>
</feature>
<keyword evidence="5" id="KW-1185">Reference proteome</keyword>
<evidence type="ECO:0000313" key="4">
    <source>
        <dbReference type="EnsemblMetazoa" id="CJA41922.1"/>
    </source>
</evidence>
<dbReference type="InterPro" id="IPR009057">
    <property type="entry name" value="Homeodomain-like_sf"/>
</dbReference>
<dbReference type="Proteomes" id="UP000005237">
    <property type="component" value="Unassembled WGS sequence"/>
</dbReference>
<evidence type="ECO:0000256" key="2">
    <source>
        <dbReference type="SAM" id="MobiDB-lite"/>
    </source>
</evidence>
<dbReference type="GO" id="GO:0003677">
    <property type="term" value="F:DNA binding"/>
    <property type="evidence" value="ECO:0007669"/>
    <property type="project" value="InterPro"/>
</dbReference>
<proteinExistence type="predicted"/>
<protein>
    <submittedName>
        <fullName evidence="4">HTH_Tnp_Tc3_1 domain-containing protein</fullName>
    </submittedName>
</protein>
<dbReference type="EnsemblMetazoa" id="CJA41922.1">
    <property type="protein sequence ID" value="CJA41922.1"/>
    <property type="gene ID" value="WBGene00217770"/>
</dbReference>
<dbReference type="SUPFAM" id="SSF46689">
    <property type="entry name" value="Homeodomain-like"/>
    <property type="match status" value="1"/>
</dbReference>
<dbReference type="InterPro" id="IPR025898">
    <property type="entry name" value="Tc3_transposase_DNA-bd_dom"/>
</dbReference>
<name>A0A8R1ERF7_CAEJA</name>
<dbReference type="Pfam" id="PF11427">
    <property type="entry name" value="HTH_Tnp_Tc3_1"/>
    <property type="match status" value="1"/>
</dbReference>
<organism evidence="4 5">
    <name type="scientific">Caenorhabditis japonica</name>
    <dbReference type="NCBI Taxonomy" id="281687"/>
    <lineage>
        <taxon>Eukaryota</taxon>
        <taxon>Metazoa</taxon>
        <taxon>Ecdysozoa</taxon>
        <taxon>Nematoda</taxon>
        <taxon>Chromadorea</taxon>
        <taxon>Rhabditida</taxon>
        <taxon>Rhabditina</taxon>
        <taxon>Rhabditomorpha</taxon>
        <taxon>Rhabditoidea</taxon>
        <taxon>Rhabditidae</taxon>
        <taxon>Peloderinae</taxon>
        <taxon>Caenorhabditis</taxon>
    </lineage>
</organism>
<feature type="region of interest" description="Disordered" evidence="2">
    <location>
        <begin position="46"/>
        <end position="75"/>
    </location>
</feature>
<dbReference type="Gene3D" id="1.10.10.60">
    <property type="entry name" value="Homeodomain-like"/>
    <property type="match status" value="1"/>
</dbReference>
<dbReference type="GO" id="GO:0005634">
    <property type="term" value="C:nucleus"/>
    <property type="evidence" value="ECO:0007669"/>
    <property type="project" value="UniProtKB-SubCell"/>
</dbReference>
<dbReference type="AlphaFoldDB" id="A0A8R1ERF7"/>
<accession>A0A8R1ERF7</accession>
<comment type="subcellular location">
    <subcellularLocation>
        <location evidence="1">Nucleus</location>
    </subcellularLocation>
</comment>
<evidence type="ECO:0000259" key="3">
    <source>
        <dbReference type="Pfam" id="PF11427"/>
    </source>
</evidence>